<evidence type="ECO:0000256" key="5">
    <source>
        <dbReference type="ARBA" id="ARBA00022827"/>
    </source>
</evidence>
<dbReference type="InterPro" id="IPR036188">
    <property type="entry name" value="FAD/NAD-bd_sf"/>
</dbReference>
<evidence type="ECO:0000256" key="4">
    <source>
        <dbReference type="ARBA" id="ARBA00022630"/>
    </source>
</evidence>
<keyword evidence="5" id="KW-0274">FAD</keyword>
<keyword evidence="3" id="KW-0153">Cholesterol metabolism</keyword>
<evidence type="ECO:0000256" key="8">
    <source>
        <dbReference type="ARBA" id="ARBA00023166"/>
    </source>
</evidence>
<dbReference type="Gene3D" id="3.50.50.60">
    <property type="entry name" value="FAD/NAD(P)-binding domain"/>
    <property type="match status" value="3"/>
</dbReference>
<dbReference type="InterPro" id="IPR029058">
    <property type="entry name" value="AB_hydrolase_fold"/>
</dbReference>
<dbReference type="SUPFAM" id="SSF51905">
    <property type="entry name" value="FAD/NAD(P)-binding domain"/>
    <property type="match status" value="1"/>
</dbReference>
<dbReference type="Pfam" id="PF00732">
    <property type="entry name" value="GMC_oxred_N"/>
    <property type="match status" value="1"/>
</dbReference>
<evidence type="ECO:0000259" key="16">
    <source>
        <dbReference type="PROSITE" id="PS51379"/>
    </source>
</evidence>
<dbReference type="Pfam" id="PF00561">
    <property type="entry name" value="Abhydrolase_1"/>
    <property type="match status" value="1"/>
</dbReference>
<feature type="domain" description="4Fe-4S ferredoxin-type" evidence="16">
    <location>
        <begin position="205"/>
        <end position="234"/>
    </location>
</feature>
<evidence type="ECO:0000313" key="18">
    <source>
        <dbReference type="Proteomes" id="UP000643610"/>
    </source>
</evidence>
<keyword evidence="9" id="KW-0753">Steroid metabolism</keyword>
<name>A0ABR6XNP2_9BURK</name>
<dbReference type="Pfam" id="PF09423">
    <property type="entry name" value="PhoD"/>
    <property type="match status" value="1"/>
</dbReference>
<dbReference type="SUPFAM" id="SSF53474">
    <property type="entry name" value="alpha/beta-Hydrolases"/>
    <property type="match status" value="1"/>
</dbReference>
<keyword evidence="4" id="KW-0285">Flavoprotein</keyword>
<evidence type="ECO:0000256" key="3">
    <source>
        <dbReference type="ARBA" id="ARBA00022548"/>
    </source>
</evidence>
<dbReference type="SUPFAM" id="SSF56300">
    <property type="entry name" value="Metallo-dependent phosphatases"/>
    <property type="match status" value="1"/>
</dbReference>
<evidence type="ECO:0000256" key="12">
    <source>
        <dbReference type="ARBA" id="ARBA00049645"/>
    </source>
</evidence>
<dbReference type="PANTHER" id="PTHR47470:SF1">
    <property type="entry name" value="FAD-DEPENDENT OXIDOREDUCTASE 2 FAD BINDING DOMAIN-CONTAINING PROTEIN"/>
    <property type="match status" value="1"/>
</dbReference>
<dbReference type="CDD" id="cd07389">
    <property type="entry name" value="MPP_PhoD"/>
    <property type="match status" value="1"/>
</dbReference>
<comment type="caution">
    <text evidence="17">The sequence shown here is derived from an EMBL/GenBank/DDBJ whole genome shotgun (WGS) entry which is preliminary data.</text>
</comment>
<evidence type="ECO:0000256" key="13">
    <source>
        <dbReference type="ARBA" id="ARBA00049723"/>
    </source>
</evidence>
<keyword evidence="10" id="KW-0413">Isomerase</keyword>
<proteinExistence type="inferred from homology"/>
<evidence type="ECO:0000256" key="6">
    <source>
        <dbReference type="ARBA" id="ARBA00023002"/>
    </source>
</evidence>
<evidence type="ECO:0000256" key="15">
    <source>
        <dbReference type="ARBA" id="ARBA00049778"/>
    </source>
</evidence>
<comment type="similarity">
    <text evidence="2">Belongs to the GMC oxidoreductase family.</text>
</comment>
<dbReference type="InterPro" id="IPR017896">
    <property type="entry name" value="4Fe4S_Fe-S-bd"/>
</dbReference>
<comment type="pathway">
    <text evidence="12">Steroid metabolism; cholesterol degradation.</text>
</comment>
<dbReference type="EMBL" id="JACOFU010000002">
    <property type="protein sequence ID" value="MBC3831016.1"/>
    <property type="molecule type" value="Genomic_DNA"/>
</dbReference>
<dbReference type="Pfam" id="PF05199">
    <property type="entry name" value="GMC_oxred_C"/>
    <property type="match status" value="1"/>
</dbReference>
<dbReference type="InterPro" id="IPR007867">
    <property type="entry name" value="GMC_OxRtase_C"/>
</dbReference>
<evidence type="ECO:0000256" key="9">
    <source>
        <dbReference type="ARBA" id="ARBA00023221"/>
    </source>
</evidence>
<dbReference type="PROSITE" id="PS51379">
    <property type="entry name" value="4FE4S_FER_2"/>
    <property type="match status" value="1"/>
</dbReference>
<dbReference type="InterPro" id="IPR038607">
    <property type="entry name" value="PhoD-like_sf"/>
</dbReference>
<evidence type="ECO:0000256" key="10">
    <source>
        <dbReference type="ARBA" id="ARBA00023235"/>
    </source>
</evidence>
<evidence type="ECO:0000256" key="14">
    <source>
        <dbReference type="ARBA" id="ARBA00049744"/>
    </source>
</evidence>
<dbReference type="InterPro" id="IPR018946">
    <property type="entry name" value="PhoD-like_MPP"/>
</dbReference>
<dbReference type="InterPro" id="IPR029052">
    <property type="entry name" value="Metallo-depent_PP-like"/>
</dbReference>
<keyword evidence="7" id="KW-0443">Lipid metabolism</keyword>
<dbReference type="PANTHER" id="PTHR47470">
    <property type="entry name" value="CHOLESTEROL OXIDASE"/>
    <property type="match status" value="1"/>
</dbReference>
<dbReference type="EC" id="1.1.3.6" evidence="13"/>
<evidence type="ECO:0000313" key="17">
    <source>
        <dbReference type="EMBL" id="MBC3831016.1"/>
    </source>
</evidence>
<organism evidence="17 18">
    <name type="scientific">Undibacterium amnicola</name>
    <dbReference type="NCBI Taxonomy" id="1834038"/>
    <lineage>
        <taxon>Bacteria</taxon>
        <taxon>Pseudomonadati</taxon>
        <taxon>Pseudomonadota</taxon>
        <taxon>Betaproteobacteria</taxon>
        <taxon>Burkholderiales</taxon>
        <taxon>Oxalobacteraceae</taxon>
        <taxon>Undibacterium</taxon>
    </lineage>
</organism>
<dbReference type="InterPro" id="IPR000073">
    <property type="entry name" value="AB_hydrolase_1"/>
</dbReference>
<keyword evidence="18" id="KW-1185">Reference proteome</keyword>
<keyword evidence="8" id="KW-1207">Sterol metabolism</keyword>
<dbReference type="EC" id="5.3.3.1" evidence="11"/>
<accession>A0ABR6XNP2</accession>
<protein>
    <recommendedName>
        <fullName evidence="14">Cholesterol oxidase</fullName>
        <ecNumber evidence="13">1.1.3.6</ecNumber>
        <ecNumber evidence="11">5.3.3.1</ecNumber>
    </recommendedName>
    <alternativeName>
        <fullName evidence="15">Cholesterol isomerase</fullName>
    </alternativeName>
</protein>
<sequence length="1881" mass="211848">MSSQSSQKLSLPIESLIEKDETWINDKELNISRSSNFDLIIIGSGYGGAVAAARFAGATESDKPLKIAVFERGREISPGDFPNTFAQLPGELRIQNYDNDKLTGDAMSLFDLRLGKTVNVLLGNGLGGGSLINAAVVEEPHSDIWNDPSWPQALREESTKSIYFERAKKQLAATRIDSWDSCLPDKLTSMKKLSDKIGENRYRTVNIAIDGQQCIGCGDCITGCNVNAKNTLPKTYLAQAKKNGASLYTGATVSHLERIQQIDTQGNSQLYWLVFFVLTSGKSHSSQQQMWVVKTKHVILSAGAIGSTEILQRSQAMSSELRFSKVLGQGFSCNGDMIWNGYNQLDIVNAIADPAQAIADRKVGPTIASMIDLRNEAVPRVIQDATVPAALKRLFEEVVTTNSVAYRMIKRDNEQRHFHQDVDAVDPQKIRRTAIYLTMGKDSANGQINFIHKTPKTNTGIHGRSEINWGLEDENTLQREEDTDNVCNDHVYSSCEDSLQSVTKLGGTLIPNPAFRIAPKKLLDQLSGKRGLNSTITVHPLGGCRMGDDVQRAVVNHFGAVFAPQSHTGSVHEGLYVLDGSIIPCSIGINPLLTISALSERAVTHIADTESWILQTTQKDEAQTSPGLTIPKAKHAITEPIASEKTSFSFQEIMNWDGKDPIQKACFENAGISDIEKAKLIVKFHIGDQHLSEFLRDPQRIVKIDHAYLEISRIKNSTQNQTSTQQIPLQGQVRWLWETPEDNDTKERHGFAQYFRSRARADLRNRTDVSPLLKFFLDIGIKISNRYNYVPPNWLIRTIGTFKEEVNDLLTLASHTGGHRLLHYDLKNNAENLHLIGFKDVNYGDGSNLWRSLGELKVRLNYQNKQVEGLKFCLDWNKIFEDNSFQIDANKQGTPRNPDVWLDLFSIFSFWARSLVRIHFWSFRLPEVQTQPRNPHLPTSNNSTWHHITLTDSHQQQIQIGLTHFPAKKVNADLPPVLMIHGFGASGLQFAAPGKQTSMAEHFQNQNRDVWVADLRTSIALNRDLPDKLAQWSLDEVAQNDLPALVHYVLEKTGFKQIDILAHCIGSAMFNIAVLSGRLMQEDRKTSLIRSAALMQVGPIFTVSENNKLRGYFAYFVGKGMEVDFIDSSTDRNSEDANNTLIDRVLSTYPVPISELHCDEPEKSLSPVFPDNQWLANYYRSSGVFGRLFDIQQLSVEMLNQLGDLLGRTNFKTFQQIIQSVMRNRLVDIDGRNCYVNADNFRQFYNFPTRFFYGEENDVFDRWGIINSVKQLRSAHGWSESLDGLDQSSPYSYQFFPGFGHLDPIIGINSASKVYPALSDFLKNRHTFFPPVNDLESLYLRQPNYGPIVGWTRKVDGKWTSRVWLSARETAGNALYAAAYRRNNKNNEISDLKLFPIQNLFGFQYINIDLHLNSADENIHFSCLHRHSQAGSGSYFVKLVCENFDLLQQEHEQTRPKPTRNNDIGTPTPQEVISDIAYFDHSFQTSLEKTIEAKINASMPEIKAELIKNSVTASPKIIERPDNISRVALGSCRYSGTMLEQVRNNAPYAKLLKSLADTNSPELMLLMGDQVYVDATAGVADTSDKASILSLYHRSLARTFNNEALSAAQVFSRLPAYMMLDDHEIQDNWNSSDDVGSPNKQALTEMSIAAFLAYQWSHGARNPVWQNVNQYWSSFSSGNIDFFMIDTRMERTALVPMSDARIINDEQFNAIKRWLSSTRNNGRLRLLISPSQIHNMEDAHILRSDSWTAYPHSLKKLCDLLAQEEHVGILCGDQHLHGVYSLDYQDENKVSVRQIPVIVASPLYAPYPFANPRNDLPVGSSHAINRAANGNLIHYRIVATNSNYQGFSQLRIENREQHWQGQLYQVDGTTPLFPEINEITF</sequence>
<dbReference type="Gene3D" id="3.60.21.70">
    <property type="entry name" value="PhoD-like phosphatase"/>
    <property type="match status" value="1"/>
</dbReference>
<evidence type="ECO:0000256" key="7">
    <source>
        <dbReference type="ARBA" id="ARBA00023098"/>
    </source>
</evidence>
<reference evidence="17 18" key="1">
    <citation type="submission" date="2020-08" db="EMBL/GenBank/DDBJ databases">
        <title>Novel species isolated from subtropical streams in China.</title>
        <authorList>
            <person name="Lu H."/>
        </authorList>
    </citation>
    <scope>NUCLEOTIDE SEQUENCE [LARGE SCALE GENOMIC DNA]</scope>
    <source>
        <strain evidence="17 18">KCTC 52442</strain>
    </source>
</reference>
<dbReference type="Proteomes" id="UP000643610">
    <property type="component" value="Unassembled WGS sequence"/>
</dbReference>
<evidence type="ECO:0000256" key="11">
    <source>
        <dbReference type="ARBA" id="ARBA00038856"/>
    </source>
</evidence>
<dbReference type="InterPro" id="IPR000172">
    <property type="entry name" value="GMC_OxRdtase_N"/>
</dbReference>
<keyword evidence="6" id="KW-0560">Oxidoreductase</keyword>
<evidence type="ECO:0000256" key="1">
    <source>
        <dbReference type="ARBA" id="ARBA00001974"/>
    </source>
</evidence>
<dbReference type="RefSeq" id="WP_186890051.1">
    <property type="nucleotide sequence ID" value="NZ_JACOFU010000002.1"/>
</dbReference>
<dbReference type="Gene3D" id="3.40.50.1820">
    <property type="entry name" value="alpha/beta hydrolase"/>
    <property type="match status" value="1"/>
</dbReference>
<evidence type="ECO:0000256" key="2">
    <source>
        <dbReference type="ARBA" id="ARBA00010790"/>
    </source>
</evidence>
<dbReference type="InterPro" id="IPR052542">
    <property type="entry name" value="Cholesterol_Oxidase"/>
</dbReference>
<comment type="cofactor">
    <cofactor evidence="1">
        <name>FAD</name>
        <dbReference type="ChEBI" id="CHEBI:57692"/>
    </cofactor>
</comment>
<gene>
    <name evidence="17" type="ORF">H8K33_05820</name>
</gene>